<dbReference type="AlphaFoldDB" id="A0A316TR41"/>
<dbReference type="OrthoDB" id="821805at2"/>
<comment type="caution">
    <text evidence="2">The sequence shown here is derived from an EMBL/GenBank/DDBJ whole genome shotgun (WGS) entry which is preliminary data.</text>
</comment>
<keyword evidence="1" id="KW-0812">Transmembrane</keyword>
<name>A0A316TR41_9BACT</name>
<keyword evidence="1" id="KW-1133">Transmembrane helix</keyword>
<protein>
    <submittedName>
        <fullName evidence="2">Uncharacterized protein</fullName>
    </submittedName>
</protein>
<dbReference type="RefSeq" id="WP_109647524.1">
    <property type="nucleotide sequence ID" value="NZ_QGGB01000009.1"/>
</dbReference>
<accession>A0A316TR41</accession>
<evidence type="ECO:0000313" key="3">
    <source>
        <dbReference type="Proteomes" id="UP000245533"/>
    </source>
</evidence>
<reference evidence="2 3" key="1">
    <citation type="submission" date="2018-05" db="EMBL/GenBank/DDBJ databases">
        <title>Rhodohalobacter halophilus gen. nov., sp. nov., a moderately halophilic member of the family Balneolaceae.</title>
        <authorList>
            <person name="Liu Z.-W."/>
        </authorList>
    </citation>
    <scope>NUCLEOTIDE SEQUENCE [LARGE SCALE GENOMIC DNA]</scope>
    <source>
        <strain evidence="2 3">8A47</strain>
    </source>
</reference>
<dbReference type="Pfam" id="PF19578">
    <property type="entry name" value="DUF6090"/>
    <property type="match status" value="1"/>
</dbReference>
<proteinExistence type="predicted"/>
<dbReference type="InterPro" id="IPR045749">
    <property type="entry name" value="DUF6090"/>
</dbReference>
<dbReference type="EMBL" id="QGGB01000009">
    <property type="protein sequence ID" value="PWN05495.1"/>
    <property type="molecule type" value="Genomic_DNA"/>
</dbReference>
<organism evidence="2 3">
    <name type="scientific">Rhodohalobacter mucosus</name>
    <dbReference type="NCBI Taxonomy" id="2079485"/>
    <lineage>
        <taxon>Bacteria</taxon>
        <taxon>Pseudomonadati</taxon>
        <taxon>Balneolota</taxon>
        <taxon>Balneolia</taxon>
        <taxon>Balneolales</taxon>
        <taxon>Balneolaceae</taxon>
        <taxon>Rhodohalobacter</taxon>
    </lineage>
</organism>
<dbReference type="Proteomes" id="UP000245533">
    <property type="component" value="Unassembled WGS sequence"/>
</dbReference>
<feature type="transmembrane region" description="Helical" evidence="1">
    <location>
        <begin position="9"/>
        <end position="28"/>
    </location>
</feature>
<keyword evidence="3" id="KW-1185">Reference proteome</keyword>
<gene>
    <name evidence="2" type="ORF">DDZ15_12875</name>
</gene>
<evidence type="ECO:0000313" key="2">
    <source>
        <dbReference type="EMBL" id="PWN05495.1"/>
    </source>
</evidence>
<evidence type="ECO:0000256" key="1">
    <source>
        <dbReference type="SAM" id="Phobius"/>
    </source>
</evidence>
<keyword evidence="1" id="KW-0472">Membrane</keyword>
<sequence>MEQNKVRTYLLYAIGEILLVVIGILIALQVNNWNEERKEEAIAMEVRSSIVKDLHSDIASIDTFITRIKREIEIYDSLQLQLIDPEVTEDEVIRLIKDEFSPFHLNFEGFNDNSYRTALSSGNINFLSEAQRTILYQLATKQSDILRTNQNYEQLYLDAISEFNKSYPLQIPFATFKSGPVFDRKWIDPDFDDLTSKFNNVGTGKRNYYRITLQDMNEVNELNRQTVAMLEDKP</sequence>